<feature type="compositionally biased region" description="Pro residues" evidence="2">
    <location>
        <begin position="692"/>
        <end position="702"/>
    </location>
</feature>
<feature type="region of interest" description="Disordered" evidence="2">
    <location>
        <begin position="440"/>
        <end position="555"/>
    </location>
</feature>
<dbReference type="InterPro" id="IPR000504">
    <property type="entry name" value="RRM_dom"/>
</dbReference>
<feature type="compositionally biased region" description="Pro residues" evidence="2">
    <location>
        <begin position="669"/>
        <end position="684"/>
    </location>
</feature>
<protein>
    <submittedName>
        <fullName evidence="4">Nuclear polyadenylated RNA-binding protein 3</fullName>
    </submittedName>
</protein>
<dbReference type="SUPFAM" id="SSF54928">
    <property type="entry name" value="RNA-binding domain, RBD"/>
    <property type="match status" value="1"/>
</dbReference>
<accession>A0A9W8YQK5</accession>
<feature type="compositionally biased region" description="Basic and acidic residues" evidence="2">
    <location>
        <begin position="540"/>
        <end position="555"/>
    </location>
</feature>
<feature type="compositionally biased region" description="Polar residues" evidence="2">
    <location>
        <begin position="138"/>
        <end position="155"/>
    </location>
</feature>
<feature type="compositionally biased region" description="Basic and acidic residues" evidence="2">
    <location>
        <begin position="212"/>
        <end position="228"/>
    </location>
</feature>
<keyword evidence="5" id="KW-1185">Reference proteome</keyword>
<dbReference type="PROSITE" id="PS50102">
    <property type="entry name" value="RRM"/>
    <property type="match status" value="1"/>
</dbReference>
<comment type="caution">
    <text evidence="4">The sequence shown here is derived from an EMBL/GenBank/DDBJ whole genome shotgun (WGS) entry which is preliminary data.</text>
</comment>
<keyword evidence="1" id="KW-0694">RNA-binding</keyword>
<feature type="compositionally biased region" description="Basic and acidic residues" evidence="2">
    <location>
        <begin position="449"/>
        <end position="530"/>
    </location>
</feature>
<dbReference type="Pfam" id="PF00076">
    <property type="entry name" value="RRM_1"/>
    <property type="match status" value="1"/>
</dbReference>
<name>A0A9W8YQK5_9PEZI</name>
<dbReference type="SMART" id="SM00360">
    <property type="entry name" value="RRM"/>
    <property type="match status" value="1"/>
</dbReference>
<dbReference type="EMBL" id="JAPEVB010000005">
    <property type="protein sequence ID" value="KAJ4388120.1"/>
    <property type="molecule type" value="Genomic_DNA"/>
</dbReference>
<dbReference type="InterPro" id="IPR012677">
    <property type="entry name" value="Nucleotide-bd_a/b_plait_sf"/>
</dbReference>
<dbReference type="GO" id="GO:0003723">
    <property type="term" value="F:RNA binding"/>
    <property type="evidence" value="ECO:0007669"/>
    <property type="project" value="UniProtKB-UniRule"/>
</dbReference>
<feature type="compositionally biased region" description="Low complexity" evidence="2">
    <location>
        <begin position="110"/>
        <end position="121"/>
    </location>
</feature>
<feature type="compositionally biased region" description="Acidic residues" evidence="2">
    <location>
        <begin position="33"/>
        <end position="52"/>
    </location>
</feature>
<feature type="compositionally biased region" description="Polar residues" evidence="2">
    <location>
        <begin position="260"/>
        <end position="269"/>
    </location>
</feature>
<feature type="region of interest" description="Disordered" evidence="2">
    <location>
        <begin position="665"/>
        <end position="705"/>
    </location>
</feature>
<dbReference type="PANTHER" id="PTHR23295:SF6">
    <property type="entry name" value="NEOSIN, ISOFORM A"/>
    <property type="match status" value="1"/>
</dbReference>
<feature type="region of interest" description="Disordered" evidence="2">
    <location>
        <begin position="1"/>
        <end position="319"/>
    </location>
</feature>
<dbReference type="AlphaFoldDB" id="A0A9W8YQK5"/>
<evidence type="ECO:0000313" key="5">
    <source>
        <dbReference type="Proteomes" id="UP001140453"/>
    </source>
</evidence>
<gene>
    <name evidence="4" type="primary">NAB3</name>
    <name evidence="4" type="ORF">N0V93_008725</name>
</gene>
<sequence>MAPEPEQPETIQESKQGSSASEIADLSEGGSIADDDSFQYDGDGDGDGENGQEQEVAGDAPQETDDYAMTFDSPAEKEQMDGEEEDQQQRQEVVSNAPESKNIIEPPVQPDAVPTQTTQPAPADPPAPSLAEQPPQPVQASTAQDVAVSQPSENGSGAAPAQEDVPNAASAISTVQLEVATSEGASDVQPKPEDVEMTTESAPDATPLDIQKLVDEITAKSEATEPDNKPAVAVQPSPSSTDVDMSSLPPKPALTHEQSKQTYTPTTYHHASLPSAPSFPPGSASLPAQPLQSSQPPQPAYASNGAGTPGIPQQPPYNAAPAAFASYPSAYPPANAPQQAPGFSSNGIQQTYDEFLADERKAMAEAKWERFPEGSRIFIGNLSQERVSKRDVFELFHQHGRLAQISLKSAYGFVQYYTTAEAQSAMNGLQGAEVKGRKINLEISRTQKSKKDREHSPERRNRNDRSARNGDRYDGGRRRDDFRGGRSPSPRRDDHRGRQDPYSRDRGHHDSFSRKRSRSPDSYRRQDTYRQRSPSPYGRGRQESASDQLDIPRRYGNDVPDVQILMMQDVHKDFVDWVQRAFYEQGLRPNAMFLNPRFPREAVIQRQVLEGVHGVVELDMRAQHTAKISLQVFDRSAGSNVRFDQYQELDPPVAAQLVLRTKGSVAQPPAYPPQPSYPPQPYGAPAPYGGYPQPPVQQPPAATPDLTSLVGQLSQMPNVDNNTLQTILASLQQQQPTPTQPPPVNYAAYQGQPQGAPPPQVDYNALINNISAASVKGGQPPMGAGVPGYPQPGYPQGNRGPPQPVAGSTDPARDVENIMATLARYR</sequence>
<feature type="compositionally biased region" description="Low complexity" evidence="2">
    <location>
        <begin position="271"/>
        <end position="303"/>
    </location>
</feature>
<evidence type="ECO:0000259" key="3">
    <source>
        <dbReference type="PROSITE" id="PS50102"/>
    </source>
</evidence>
<dbReference type="InterPro" id="IPR052600">
    <property type="entry name" value="Nuc_rcpt_coact/corep"/>
</dbReference>
<proteinExistence type="predicted"/>
<evidence type="ECO:0000256" key="2">
    <source>
        <dbReference type="SAM" id="MobiDB-lite"/>
    </source>
</evidence>
<feature type="region of interest" description="Disordered" evidence="2">
    <location>
        <begin position="775"/>
        <end position="815"/>
    </location>
</feature>
<evidence type="ECO:0000256" key="1">
    <source>
        <dbReference type="PROSITE-ProRule" id="PRU00176"/>
    </source>
</evidence>
<dbReference type="Proteomes" id="UP001140453">
    <property type="component" value="Unassembled WGS sequence"/>
</dbReference>
<organism evidence="4 5">
    <name type="scientific">Gnomoniopsis smithogilvyi</name>
    <dbReference type="NCBI Taxonomy" id="1191159"/>
    <lineage>
        <taxon>Eukaryota</taxon>
        <taxon>Fungi</taxon>
        <taxon>Dikarya</taxon>
        <taxon>Ascomycota</taxon>
        <taxon>Pezizomycotina</taxon>
        <taxon>Sordariomycetes</taxon>
        <taxon>Sordariomycetidae</taxon>
        <taxon>Diaporthales</taxon>
        <taxon>Gnomoniaceae</taxon>
        <taxon>Gnomoniopsis</taxon>
    </lineage>
</organism>
<evidence type="ECO:0000313" key="4">
    <source>
        <dbReference type="EMBL" id="KAJ4388120.1"/>
    </source>
</evidence>
<dbReference type="OrthoDB" id="10044938at2759"/>
<feature type="domain" description="RRM" evidence="3">
    <location>
        <begin position="375"/>
        <end position="446"/>
    </location>
</feature>
<dbReference type="Gene3D" id="3.30.70.330">
    <property type="match status" value="1"/>
</dbReference>
<feature type="compositionally biased region" description="Polar residues" evidence="2">
    <location>
        <begin position="9"/>
        <end position="21"/>
    </location>
</feature>
<reference evidence="4" key="1">
    <citation type="submission" date="2022-10" db="EMBL/GenBank/DDBJ databases">
        <title>Tapping the CABI collections for fungal endophytes: first genome assemblies for Collariella, Neodidymelliopsis, Ascochyta clinopodiicola, Didymella pomorum, Didymosphaeria variabile, Neocosmospora piperis and Neocucurbitaria cava.</title>
        <authorList>
            <person name="Hill R."/>
        </authorList>
    </citation>
    <scope>NUCLEOTIDE SEQUENCE</scope>
    <source>
        <strain evidence="4">IMI 355082</strain>
    </source>
</reference>
<dbReference type="PANTHER" id="PTHR23295">
    <property type="entry name" value="NUCLEAR RECEPTOR COACTIVATOR 5-RELATED"/>
    <property type="match status" value="1"/>
</dbReference>
<dbReference type="InterPro" id="IPR035979">
    <property type="entry name" value="RBD_domain_sf"/>
</dbReference>